<reference evidence="3" key="4">
    <citation type="submission" date="2021-10" db="EMBL/GenBank/DDBJ databases">
        <title>Collection of gut derived symbiotic bacterial strains cultured from healthy donors.</title>
        <authorList>
            <person name="Lin H."/>
            <person name="Littmann E."/>
            <person name="Claire K."/>
            <person name="Pamer E."/>
        </authorList>
    </citation>
    <scope>NUCLEOTIDE SEQUENCE</scope>
    <source>
        <strain evidence="4">MSK.23.18</strain>
        <strain evidence="3">MSK.23.4</strain>
    </source>
</reference>
<dbReference type="Proteomes" id="UP001296643">
    <property type="component" value="Unassembled WGS sequence"/>
</dbReference>
<dbReference type="InterPro" id="IPR052940">
    <property type="entry name" value="Carb_Esterase_6"/>
</dbReference>
<dbReference type="Proteomes" id="UP000283981">
    <property type="component" value="Unassembled WGS sequence"/>
</dbReference>
<evidence type="ECO:0000313" key="3">
    <source>
        <dbReference type="EMBL" id="MCB5492990.1"/>
    </source>
</evidence>
<evidence type="ECO:0000313" key="4">
    <source>
        <dbReference type="EMBL" id="MCB5618066.1"/>
    </source>
</evidence>
<dbReference type="EMBL" id="JAPZEG010000005">
    <property type="protein sequence ID" value="MDE1203056.1"/>
    <property type="molecule type" value="Genomic_DNA"/>
</dbReference>
<dbReference type="PANTHER" id="PTHR31988">
    <property type="entry name" value="ESTERASE, PUTATIVE (DUF303)-RELATED"/>
    <property type="match status" value="1"/>
</dbReference>
<sequence>MKSILMIGQSNMAGRGFINEVPMICNERILMLRNAGWQMMAEPINYDRPNAGIGLAGSFAAMWCMEHEGEQIGLIPCAEGGSSLDDWAVDKNLFKNAVIQAGFAMQDSELIGILWHQGESDSYGGGYQTYYKKLQVIIESLRKELNAFEVPLIIGGLGDFLGKNGFGLNCTEYELVNEQLLKFAREQENSCFVTAEGLTPNPDGIHMDAVSQRRFGVRYYEAFVKREHVLKPIENEMELLERCISGPHTKREKMYLAMAEFAAGKMTDEEFGERMRVITVSSEAMEE</sequence>
<dbReference type="Proteomes" id="UP000286137">
    <property type="component" value="Unassembled WGS sequence"/>
</dbReference>
<dbReference type="AlphaFoldDB" id="A0A2N5P2U2"/>
<evidence type="ECO:0000313" key="14">
    <source>
        <dbReference type="Proteomes" id="UP000283981"/>
    </source>
</evidence>
<dbReference type="EMBL" id="JAQMLR010000007">
    <property type="protein sequence ID" value="MDB8738852.1"/>
    <property type="molecule type" value="Genomic_DNA"/>
</dbReference>
<protein>
    <submittedName>
        <fullName evidence="12">Sialate O-acetylesterase</fullName>
    </submittedName>
</protein>
<dbReference type="RefSeq" id="WP_004843554.1">
    <property type="nucleotide sequence ID" value="NZ_AP031446.1"/>
</dbReference>
<evidence type="ECO:0000313" key="8">
    <source>
        <dbReference type="EMBL" id="RGQ66792.1"/>
    </source>
</evidence>
<dbReference type="Proteomes" id="UP001297370">
    <property type="component" value="Unassembled WGS sequence"/>
</dbReference>
<evidence type="ECO:0000313" key="10">
    <source>
        <dbReference type="EMBL" id="RHD09249.1"/>
    </source>
</evidence>
<evidence type="ECO:0000313" key="11">
    <source>
        <dbReference type="EMBL" id="RHG22528.1"/>
    </source>
</evidence>
<feature type="domain" description="Sialate O-acetylesterase" evidence="2">
    <location>
        <begin position="4"/>
        <end position="224"/>
    </location>
</feature>
<dbReference type="Pfam" id="PF03629">
    <property type="entry name" value="SASA"/>
    <property type="match status" value="1"/>
</dbReference>
<dbReference type="EMBL" id="JAJBNC010000005">
    <property type="protein sequence ID" value="MCB5492990.1"/>
    <property type="molecule type" value="Genomic_DNA"/>
</dbReference>
<dbReference type="Gene3D" id="6.10.170.10">
    <property type="match status" value="1"/>
</dbReference>
<dbReference type="EMBL" id="QRTJ01000017">
    <property type="protein sequence ID" value="RGQ66792.1"/>
    <property type="molecule type" value="Genomic_DNA"/>
</dbReference>
<name>A0A2N5P2U2_MEDGN</name>
<gene>
    <name evidence="12" type="ORF">DW243_06775</name>
    <name evidence="11" type="ORF">DW270_01220</name>
    <name evidence="10" type="ORF">DW812_00400</name>
    <name evidence="9" type="ORF">DWX36_07335</name>
    <name evidence="8" type="ORF">DWY88_09635</name>
    <name evidence="7" type="ORF">G4958_03645</name>
    <name evidence="4" type="ORF">LIQ08_02635</name>
    <name evidence="3" type="ORF">LIQ10_04425</name>
    <name evidence="6" type="ORF">O4N78_05625</name>
    <name evidence="5" type="ORF">PNU63_08695</name>
</gene>
<dbReference type="Proteomes" id="UP000285697">
    <property type="component" value="Unassembled WGS sequence"/>
</dbReference>
<dbReference type="SUPFAM" id="SSF52266">
    <property type="entry name" value="SGNH hydrolase"/>
    <property type="match status" value="1"/>
</dbReference>
<dbReference type="Gene3D" id="3.40.50.1110">
    <property type="entry name" value="SGNH hydrolase"/>
    <property type="match status" value="1"/>
</dbReference>
<evidence type="ECO:0000313" key="6">
    <source>
        <dbReference type="EMBL" id="MDE1203056.1"/>
    </source>
</evidence>
<evidence type="ECO:0000313" key="15">
    <source>
        <dbReference type="Proteomes" id="UP000284472"/>
    </source>
</evidence>
<reference evidence="7" key="2">
    <citation type="journal article" date="2020" name="Cell Host Microbe">
        <title>Functional and Genomic Variation between Human-Derived Isolates of Lachnospiraceae Reveals Inter- and Intra-Species Diversity.</title>
        <authorList>
            <person name="Sorbara M.T."/>
            <person name="Littmann E.R."/>
            <person name="Fontana E."/>
            <person name="Moody T.U."/>
            <person name="Kohout C.E."/>
            <person name="Gjonbalaj M."/>
            <person name="Eaton V."/>
            <person name="Seok R."/>
            <person name="Leiner I.M."/>
            <person name="Pamer E.G."/>
        </authorList>
    </citation>
    <scope>NUCLEOTIDE SEQUENCE</scope>
    <source>
        <strain evidence="7">MSK.22.53</strain>
    </source>
</reference>
<dbReference type="Proteomes" id="UP000284472">
    <property type="component" value="Unassembled WGS sequence"/>
</dbReference>
<evidence type="ECO:0000313" key="7">
    <source>
        <dbReference type="EMBL" id="NSI18469.1"/>
    </source>
</evidence>
<dbReference type="GeneID" id="57433561"/>
<evidence type="ECO:0000313" key="13">
    <source>
        <dbReference type="Proteomes" id="UP000283834"/>
    </source>
</evidence>
<evidence type="ECO:0000313" key="5">
    <source>
        <dbReference type="EMBL" id="MDB8738852.1"/>
    </source>
</evidence>
<evidence type="ECO:0000313" key="9">
    <source>
        <dbReference type="EMBL" id="RGT39670.1"/>
    </source>
</evidence>
<dbReference type="EMBL" id="JAAIRM010000004">
    <property type="protein sequence ID" value="NSI18469.1"/>
    <property type="molecule type" value="Genomic_DNA"/>
</dbReference>
<dbReference type="EMBL" id="QRWQ01000005">
    <property type="protein sequence ID" value="RGT39670.1"/>
    <property type="molecule type" value="Genomic_DNA"/>
</dbReference>
<evidence type="ECO:0000313" key="16">
    <source>
        <dbReference type="Proteomes" id="UP000285697"/>
    </source>
</evidence>
<evidence type="ECO:0000259" key="2">
    <source>
        <dbReference type="Pfam" id="PF03629"/>
    </source>
</evidence>
<reference evidence="7" key="3">
    <citation type="submission" date="2020-02" db="EMBL/GenBank/DDBJ databases">
        <authorList>
            <person name="Littmann E."/>
            <person name="Sorbara M."/>
        </authorList>
    </citation>
    <scope>NUCLEOTIDE SEQUENCE</scope>
    <source>
        <strain evidence="7">MSK.22.53</strain>
    </source>
</reference>
<dbReference type="GO" id="GO:0016787">
    <property type="term" value="F:hydrolase activity"/>
    <property type="evidence" value="ECO:0007669"/>
    <property type="project" value="UniProtKB-KW"/>
</dbReference>
<dbReference type="EMBL" id="JAJBOM010000002">
    <property type="protein sequence ID" value="MCB5618066.1"/>
    <property type="molecule type" value="Genomic_DNA"/>
</dbReference>
<dbReference type="EMBL" id="QSIR01000001">
    <property type="protein sequence ID" value="RHD09249.1"/>
    <property type="molecule type" value="Genomic_DNA"/>
</dbReference>
<keyword evidence="1" id="KW-0378">Hydrolase</keyword>
<organism evidence="12 14">
    <name type="scientific">Mediterraneibacter gnavus</name>
    <name type="common">Ruminococcus gnavus</name>
    <dbReference type="NCBI Taxonomy" id="33038"/>
    <lineage>
        <taxon>Bacteria</taxon>
        <taxon>Bacillati</taxon>
        <taxon>Bacillota</taxon>
        <taxon>Clostridia</taxon>
        <taxon>Lachnospirales</taxon>
        <taxon>Lachnospiraceae</taxon>
        <taxon>Mediterraneibacter</taxon>
    </lineage>
</organism>
<dbReference type="InterPro" id="IPR036514">
    <property type="entry name" value="SGNH_hydro_sf"/>
</dbReference>
<evidence type="ECO:0000313" key="17">
    <source>
        <dbReference type="Proteomes" id="UP000286137"/>
    </source>
</evidence>
<reference evidence="13 14" key="1">
    <citation type="submission" date="2018-08" db="EMBL/GenBank/DDBJ databases">
        <title>A genome reference for cultivated species of the human gut microbiota.</title>
        <authorList>
            <person name="Zou Y."/>
            <person name="Xue W."/>
            <person name="Luo G."/>
        </authorList>
    </citation>
    <scope>NUCLEOTIDE SEQUENCE [LARGE SCALE GENOMIC DNA]</scope>
    <source>
        <strain evidence="9 13">AF19-16AC</strain>
        <strain evidence="8 17">AF27-4BH</strain>
        <strain evidence="12 14">AM21-18</strain>
        <strain evidence="11 16">AM22-7AC</strain>
        <strain evidence="10 15">AM32-6</strain>
    </source>
</reference>
<comment type="caution">
    <text evidence="12">The sequence shown here is derived from an EMBL/GenBank/DDBJ whole genome shotgun (WGS) entry which is preliminary data.</text>
</comment>
<reference evidence="6" key="5">
    <citation type="submission" date="2022-12" db="EMBL/GenBank/DDBJ databases">
        <title>Genome of R. gnavus strain RSHDN_120.</title>
        <authorList>
            <person name="Abdugheni R."/>
        </authorList>
    </citation>
    <scope>NUCLEOTIDE SEQUENCE</scope>
    <source>
        <strain evidence="6">RSHDN_120</strain>
    </source>
</reference>
<dbReference type="EMBL" id="QRIA01000001">
    <property type="protein sequence ID" value="RHG22528.1"/>
    <property type="molecule type" value="Genomic_DNA"/>
</dbReference>
<dbReference type="Proteomes" id="UP001149331">
    <property type="component" value="Unassembled WGS sequence"/>
</dbReference>
<dbReference type="Proteomes" id="UP001297422">
    <property type="component" value="Unassembled WGS sequence"/>
</dbReference>
<accession>A0A2N5P2U2</accession>
<dbReference type="PANTHER" id="PTHR31988:SF19">
    <property type="entry name" value="9-O-ACETYL-N-ACETYLNEURAMINIC ACID DEACETYLASE-RELATED"/>
    <property type="match status" value="1"/>
</dbReference>
<evidence type="ECO:0000313" key="12">
    <source>
        <dbReference type="EMBL" id="RHG85286.1"/>
    </source>
</evidence>
<dbReference type="EMBL" id="QRIS01000009">
    <property type="protein sequence ID" value="RHG85286.1"/>
    <property type="molecule type" value="Genomic_DNA"/>
</dbReference>
<dbReference type="InterPro" id="IPR005181">
    <property type="entry name" value="SASA"/>
</dbReference>
<dbReference type="Proteomes" id="UP001211731">
    <property type="component" value="Unassembled WGS sequence"/>
</dbReference>
<proteinExistence type="predicted"/>
<dbReference type="Proteomes" id="UP000283834">
    <property type="component" value="Unassembled WGS sequence"/>
</dbReference>
<evidence type="ECO:0000256" key="1">
    <source>
        <dbReference type="ARBA" id="ARBA00022801"/>
    </source>
</evidence>
<reference evidence="5" key="6">
    <citation type="submission" date="2023-01" db="EMBL/GenBank/DDBJ databases">
        <title>Human gut microbiome strain richness.</title>
        <authorList>
            <person name="Chen-Liaw A."/>
        </authorList>
    </citation>
    <scope>NUCLEOTIDE SEQUENCE</scope>
    <source>
        <strain evidence="5">1001217st1_A9_1001217B_191108</strain>
    </source>
</reference>